<accession>A0A4S4BJG8</accession>
<feature type="transmembrane region" description="Helical" evidence="1">
    <location>
        <begin position="183"/>
        <end position="206"/>
    </location>
</feature>
<dbReference type="PANTHER" id="PTHR37305">
    <property type="entry name" value="INTEGRAL MEMBRANE PROTEIN-RELATED"/>
    <property type="match status" value="1"/>
</dbReference>
<comment type="caution">
    <text evidence="2">The sequence shown here is derived from an EMBL/GenBank/DDBJ whole genome shotgun (WGS) entry which is preliminary data.</text>
</comment>
<keyword evidence="1" id="KW-0812">Transmembrane</keyword>
<keyword evidence="3" id="KW-1185">Reference proteome</keyword>
<feature type="transmembrane region" description="Helical" evidence="1">
    <location>
        <begin position="21"/>
        <end position="41"/>
    </location>
</feature>
<evidence type="ECO:0000313" key="3">
    <source>
        <dbReference type="Proteomes" id="UP000310636"/>
    </source>
</evidence>
<reference evidence="2 3" key="1">
    <citation type="submission" date="2019-04" db="EMBL/GenBank/DDBJ databases">
        <title>Cohnella sp. nov. isolated from preserved vegetables.</title>
        <authorList>
            <person name="Lin S.-Y."/>
            <person name="Hung M.-H."/>
            <person name="Young C.-C."/>
        </authorList>
    </citation>
    <scope>NUCLEOTIDE SEQUENCE [LARGE SCALE GENOMIC DNA]</scope>
    <source>
        <strain evidence="2 3">CC-MHH1044</strain>
    </source>
</reference>
<dbReference type="EMBL" id="SSOB01000038">
    <property type="protein sequence ID" value="THF74714.1"/>
    <property type="molecule type" value="Genomic_DNA"/>
</dbReference>
<dbReference type="Pfam" id="PF12730">
    <property type="entry name" value="ABC2_membrane_4"/>
    <property type="match status" value="1"/>
</dbReference>
<feature type="transmembrane region" description="Helical" evidence="1">
    <location>
        <begin position="104"/>
        <end position="131"/>
    </location>
</feature>
<organism evidence="2 3">
    <name type="scientific">Cohnella fermenti</name>
    <dbReference type="NCBI Taxonomy" id="2565925"/>
    <lineage>
        <taxon>Bacteria</taxon>
        <taxon>Bacillati</taxon>
        <taxon>Bacillota</taxon>
        <taxon>Bacilli</taxon>
        <taxon>Bacillales</taxon>
        <taxon>Paenibacillaceae</taxon>
        <taxon>Cohnella</taxon>
    </lineage>
</organism>
<dbReference type="Proteomes" id="UP000310636">
    <property type="component" value="Unassembled WGS sequence"/>
</dbReference>
<gene>
    <name evidence="2" type="ORF">E6C55_24185</name>
</gene>
<proteinExistence type="predicted"/>
<evidence type="ECO:0000313" key="2">
    <source>
        <dbReference type="EMBL" id="THF74714.1"/>
    </source>
</evidence>
<dbReference type="OrthoDB" id="8613028at2"/>
<dbReference type="PANTHER" id="PTHR37305:SF1">
    <property type="entry name" value="MEMBRANE PROTEIN"/>
    <property type="match status" value="1"/>
</dbReference>
<keyword evidence="1" id="KW-0472">Membrane</keyword>
<dbReference type="RefSeq" id="WP_136372402.1">
    <property type="nucleotide sequence ID" value="NZ_SSOB01000038.1"/>
</dbReference>
<dbReference type="AlphaFoldDB" id="A0A4S4BJG8"/>
<protein>
    <submittedName>
        <fullName evidence="2">ABC transporter permease</fullName>
    </submittedName>
</protein>
<sequence>MANFWNLVQNENMKIYRRIRAWIMLGFVALAPIAISIIYIIASGEFDANNWEMMTLETTILYQLITIFTVVKAADSVAGEFSTGTIKLLLIRPWSRSMILLSKFVALLLFAVVQMVLLFVVTWGINALLFGVNSDASGIIPSGSPLAGHSVWGYVGLMYLYLFIAQLMIIAVAFMLSSAFRSGGLAIGLSIFVLFSGSIITGLLSLTDKAWVKYVLFANIDVTSYLNGSTPLPNQDMTLGFSLAVLAGYFIVLNLISWLVFVKRDVAA</sequence>
<name>A0A4S4BJG8_9BACL</name>
<keyword evidence="1" id="KW-1133">Transmembrane helix</keyword>
<feature type="transmembrane region" description="Helical" evidence="1">
    <location>
        <begin position="151"/>
        <end position="176"/>
    </location>
</feature>
<evidence type="ECO:0000256" key="1">
    <source>
        <dbReference type="SAM" id="Phobius"/>
    </source>
</evidence>
<feature type="transmembrane region" description="Helical" evidence="1">
    <location>
        <begin position="239"/>
        <end position="262"/>
    </location>
</feature>